<proteinExistence type="predicted"/>
<dbReference type="Proteomes" id="UP000789405">
    <property type="component" value="Unassembled WGS sequence"/>
</dbReference>
<evidence type="ECO:0000313" key="2">
    <source>
        <dbReference type="Proteomes" id="UP000789405"/>
    </source>
</evidence>
<organism evidence="1 2">
    <name type="scientific">Dentiscutata erythropus</name>
    <dbReference type="NCBI Taxonomy" id="1348616"/>
    <lineage>
        <taxon>Eukaryota</taxon>
        <taxon>Fungi</taxon>
        <taxon>Fungi incertae sedis</taxon>
        <taxon>Mucoromycota</taxon>
        <taxon>Glomeromycotina</taxon>
        <taxon>Glomeromycetes</taxon>
        <taxon>Diversisporales</taxon>
        <taxon>Gigasporaceae</taxon>
        <taxon>Dentiscutata</taxon>
    </lineage>
</organism>
<sequence length="152" mass="18280">VDYKPPQMEPYFWRSISKQQKEFDKIIRNMFYQISAVLRPIDNIEKVLYESKPNDDDHEATQGFKMLRKSTQNARELLRDTLSYANNLRKEFALKAISSNHVLTKDRRDVFGDKFKDFVEKENIKSKLFNNANREKRRSYFSNQSYQQPQTR</sequence>
<keyword evidence="2" id="KW-1185">Reference proteome</keyword>
<protein>
    <submittedName>
        <fullName evidence="1">21749_t:CDS:1</fullName>
    </submittedName>
</protein>
<gene>
    <name evidence="1" type="ORF">DERYTH_LOCUS16427</name>
</gene>
<name>A0A9N9IT70_9GLOM</name>
<comment type="caution">
    <text evidence="1">The sequence shown here is derived from an EMBL/GenBank/DDBJ whole genome shotgun (WGS) entry which is preliminary data.</text>
</comment>
<dbReference type="EMBL" id="CAJVPY010014308">
    <property type="protein sequence ID" value="CAG8745813.1"/>
    <property type="molecule type" value="Genomic_DNA"/>
</dbReference>
<feature type="non-terminal residue" evidence="1">
    <location>
        <position position="1"/>
    </location>
</feature>
<reference evidence="1" key="1">
    <citation type="submission" date="2021-06" db="EMBL/GenBank/DDBJ databases">
        <authorList>
            <person name="Kallberg Y."/>
            <person name="Tangrot J."/>
            <person name="Rosling A."/>
        </authorList>
    </citation>
    <scope>NUCLEOTIDE SEQUENCE</scope>
    <source>
        <strain evidence="1">MA453B</strain>
    </source>
</reference>
<dbReference type="AlphaFoldDB" id="A0A9N9IT70"/>
<accession>A0A9N9IT70</accession>
<dbReference type="OrthoDB" id="2437463at2759"/>
<evidence type="ECO:0000313" key="1">
    <source>
        <dbReference type="EMBL" id="CAG8745813.1"/>
    </source>
</evidence>